<accession>A0AAI9TPK7</accession>
<gene>
    <name evidence="2" type="ORF">VN97_g2903</name>
</gene>
<evidence type="ECO:0000256" key="1">
    <source>
        <dbReference type="SAM" id="Phobius"/>
    </source>
</evidence>
<keyword evidence="1" id="KW-0812">Transmembrane</keyword>
<dbReference type="EMBL" id="LACB01000059">
    <property type="protein sequence ID" value="KAJ9490324.1"/>
    <property type="molecule type" value="Genomic_DNA"/>
</dbReference>
<keyword evidence="1" id="KW-0472">Membrane</keyword>
<keyword evidence="1" id="KW-1133">Transmembrane helix</keyword>
<dbReference type="AlphaFoldDB" id="A0AAI9TPK7"/>
<reference evidence="2" key="2">
    <citation type="journal article" date="2016" name="Fungal Biol.">
        <title>Ochratoxin A production by Penicillium thymicola.</title>
        <authorList>
            <person name="Nguyen H.D.T."/>
            <person name="McMullin D.R."/>
            <person name="Ponomareva E."/>
            <person name="Riley R."/>
            <person name="Pomraning K.R."/>
            <person name="Baker S.E."/>
            <person name="Seifert K.A."/>
        </authorList>
    </citation>
    <scope>NUCLEOTIDE SEQUENCE</scope>
    <source>
        <strain evidence="2">DAOM 180753</strain>
    </source>
</reference>
<evidence type="ECO:0000313" key="2">
    <source>
        <dbReference type="EMBL" id="KAJ9490324.1"/>
    </source>
</evidence>
<organism evidence="2 3">
    <name type="scientific">Penicillium thymicola</name>
    <dbReference type="NCBI Taxonomy" id="293382"/>
    <lineage>
        <taxon>Eukaryota</taxon>
        <taxon>Fungi</taxon>
        <taxon>Dikarya</taxon>
        <taxon>Ascomycota</taxon>
        <taxon>Pezizomycotina</taxon>
        <taxon>Eurotiomycetes</taxon>
        <taxon>Eurotiomycetidae</taxon>
        <taxon>Eurotiales</taxon>
        <taxon>Aspergillaceae</taxon>
        <taxon>Penicillium</taxon>
    </lineage>
</organism>
<evidence type="ECO:0000313" key="3">
    <source>
        <dbReference type="Proteomes" id="UP001227192"/>
    </source>
</evidence>
<protein>
    <submittedName>
        <fullName evidence="2">Uncharacterized protein</fullName>
    </submittedName>
</protein>
<feature type="transmembrane region" description="Helical" evidence="1">
    <location>
        <begin position="6"/>
        <end position="25"/>
    </location>
</feature>
<sequence length="93" mass="11032">MPSRDAVLLLVLAHITAIITIVRGWRALYSCGVRGWRWFCARDDRANAAELDELADEMRQIYLRDRYNARWGMMDWLDETVVEPDFFVCIFFK</sequence>
<keyword evidence="3" id="KW-1185">Reference proteome</keyword>
<name>A0AAI9TPK7_PENTH</name>
<comment type="caution">
    <text evidence="2">The sequence shown here is derived from an EMBL/GenBank/DDBJ whole genome shotgun (WGS) entry which is preliminary data.</text>
</comment>
<dbReference type="Proteomes" id="UP001227192">
    <property type="component" value="Unassembled WGS sequence"/>
</dbReference>
<reference evidence="2" key="1">
    <citation type="submission" date="2015-06" db="EMBL/GenBank/DDBJ databases">
        <authorList>
            <person name="Nguyen H."/>
        </authorList>
    </citation>
    <scope>NUCLEOTIDE SEQUENCE</scope>
    <source>
        <strain evidence="2">DAOM 180753</strain>
    </source>
</reference>
<proteinExistence type="predicted"/>